<reference evidence="1" key="1">
    <citation type="journal article" date="2020" name="Stud. Mycol.">
        <title>101 Dothideomycetes genomes: a test case for predicting lifestyles and emergence of pathogens.</title>
        <authorList>
            <person name="Haridas S."/>
            <person name="Albert R."/>
            <person name="Binder M."/>
            <person name="Bloem J."/>
            <person name="Labutti K."/>
            <person name="Salamov A."/>
            <person name="Andreopoulos B."/>
            <person name="Baker S."/>
            <person name="Barry K."/>
            <person name="Bills G."/>
            <person name="Bluhm B."/>
            <person name="Cannon C."/>
            <person name="Castanera R."/>
            <person name="Culley D."/>
            <person name="Daum C."/>
            <person name="Ezra D."/>
            <person name="Gonzalez J."/>
            <person name="Henrissat B."/>
            <person name="Kuo A."/>
            <person name="Liang C."/>
            <person name="Lipzen A."/>
            <person name="Lutzoni F."/>
            <person name="Magnuson J."/>
            <person name="Mondo S."/>
            <person name="Nolan M."/>
            <person name="Ohm R."/>
            <person name="Pangilinan J."/>
            <person name="Park H.-J."/>
            <person name="Ramirez L."/>
            <person name="Alfaro M."/>
            <person name="Sun H."/>
            <person name="Tritt A."/>
            <person name="Yoshinaga Y."/>
            <person name="Zwiers L.-H."/>
            <person name="Turgeon B."/>
            <person name="Goodwin S."/>
            <person name="Spatafora J."/>
            <person name="Crous P."/>
            <person name="Grigoriev I."/>
        </authorList>
    </citation>
    <scope>NUCLEOTIDE SEQUENCE</scope>
    <source>
        <strain evidence="1">CBS 121739</strain>
    </source>
</reference>
<sequence length="312" mass="35023">MYCARSRYGFLSLTSLAALSHLSHLSRLSHFSPLSLLASLTSRLSHFSPLSLLASLTSRLSRLPTSFSSHKKIRGDWDFDLSGFVKLLPYGTLTSRAVLSDQICVIKRARRQFTSDQAKLEKDEAALRAKQQTHTLRLREAQISTQESQSSLNEQFVELGDAGPSMMNNVRVPVQMQPVLSDVGLGQLRELFGELDGLSSAVIQVLWTTFQPWNSGKTKKDWMKHTREQTPMKCISRKMAKKGVAVFPHGEDFACDYCMEKQIVCCALNNGLATARPLAESEQTKPIEDDDLPYTKDDVAYWVKQDALLLHE</sequence>
<protein>
    <submittedName>
        <fullName evidence="1">Uncharacterized protein</fullName>
    </submittedName>
</protein>
<keyword evidence="2" id="KW-1185">Reference proteome</keyword>
<organism evidence="1 2">
    <name type="scientific">Pseudovirgaria hyperparasitica</name>
    <dbReference type="NCBI Taxonomy" id="470096"/>
    <lineage>
        <taxon>Eukaryota</taxon>
        <taxon>Fungi</taxon>
        <taxon>Dikarya</taxon>
        <taxon>Ascomycota</taxon>
        <taxon>Pezizomycotina</taxon>
        <taxon>Dothideomycetes</taxon>
        <taxon>Dothideomycetes incertae sedis</taxon>
        <taxon>Acrospermales</taxon>
        <taxon>Acrospermaceae</taxon>
        <taxon>Pseudovirgaria</taxon>
    </lineage>
</organism>
<evidence type="ECO:0000313" key="2">
    <source>
        <dbReference type="Proteomes" id="UP000799437"/>
    </source>
</evidence>
<evidence type="ECO:0000313" key="1">
    <source>
        <dbReference type="EMBL" id="KAF2761162.1"/>
    </source>
</evidence>
<dbReference type="GeneID" id="54486319"/>
<name>A0A6A6WEB2_9PEZI</name>
<dbReference type="RefSeq" id="XP_033603613.1">
    <property type="nucleotide sequence ID" value="XM_033745265.1"/>
</dbReference>
<dbReference type="AlphaFoldDB" id="A0A6A6WEB2"/>
<proteinExistence type="predicted"/>
<gene>
    <name evidence="1" type="ORF">EJ05DRAFT_483558</name>
</gene>
<dbReference type="EMBL" id="ML996567">
    <property type="protein sequence ID" value="KAF2761162.1"/>
    <property type="molecule type" value="Genomic_DNA"/>
</dbReference>
<dbReference type="Proteomes" id="UP000799437">
    <property type="component" value="Unassembled WGS sequence"/>
</dbReference>
<accession>A0A6A6WEB2</accession>